<reference evidence="2 3" key="1">
    <citation type="submission" date="2019-02" db="EMBL/GenBank/DDBJ databases">
        <title>Halieaceae_genomes.</title>
        <authorList>
            <person name="Li S.-H."/>
        </authorList>
    </citation>
    <scope>NUCLEOTIDE SEQUENCE [LARGE SCALE GENOMIC DNA]</scope>
    <source>
        <strain evidence="2 3">JH123</strain>
    </source>
</reference>
<feature type="transmembrane region" description="Helical" evidence="1">
    <location>
        <begin position="37"/>
        <end position="55"/>
    </location>
</feature>
<dbReference type="RefSeq" id="WP_279241860.1">
    <property type="nucleotide sequence ID" value="NZ_CP036501.1"/>
</dbReference>
<feature type="transmembrane region" description="Helical" evidence="1">
    <location>
        <begin position="62"/>
        <end position="82"/>
    </location>
</feature>
<feature type="transmembrane region" description="Helical" evidence="1">
    <location>
        <begin position="88"/>
        <end position="107"/>
    </location>
</feature>
<keyword evidence="3" id="KW-1185">Reference proteome</keyword>
<keyword evidence="1" id="KW-1133">Transmembrane helix</keyword>
<evidence type="ECO:0000313" key="3">
    <source>
        <dbReference type="Proteomes" id="UP001317963"/>
    </source>
</evidence>
<keyword evidence="1" id="KW-0472">Membrane</keyword>
<dbReference type="Proteomes" id="UP001317963">
    <property type="component" value="Chromosome"/>
</dbReference>
<dbReference type="EMBL" id="CP036501">
    <property type="protein sequence ID" value="UZP75373.1"/>
    <property type="molecule type" value="Genomic_DNA"/>
</dbReference>
<gene>
    <name evidence="2" type="ORF">E0F26_11775</name>
</gene>
<name>A0ABY6QAG4_9GAMM</name>
<organism evidence="2 3">
    <name type="scientific">Candidatus Paraluminiphilus aquimaris</name>
    <dbReference type="NCBI Taxonomy" id="2518994"/>
    <lineage>
        <taxon>Bacteria</taxon>
        <taxon>Pseudomonadati</taxon>
        <taxon>Pseudomonadota</taxon>
        <taxon>Gammaproteobacteria</taxon>
        <taxon>Cellvibrionales</taxon>
        <taxon>Halieaceae</taxon>
        <taxon>Candidatus Paraluminiphilus</taxon>
    </lineage>
</organism>
<dbReference type="Pfam" id="PF09842">
    <property type="entry name" value="DUF2069"/>
    <property type="match status" value="1"/>
</dbReference>
<dbReference type="InterPro" id="IPR018643">
    <property type="entry name" value="DUF2069_membrane"/>
</dbReference>
<keyword evidence="1" id="KW-0812">Transmembrane</keyword>
<proteinExistence type="predicted"/>
<evidence type="ECO:0000256" key="1">
    <source>
        <dbReference type="SAM" id="Phobius"/>
    </source>
</evidence>
<protein>
    <submittedName>
        <fullName evidence="2">DUF2069 domain-containing protein</fullName>
    </submittedName>
</protein>
<accession>A0ABY6QAG4</accession>
<evidence type="ECO:0000313" key="2">
    <source>
        <dbReference type="EMBL" id="UZP75373.1"/>
    </source>
</evidence>
<feature type="transmembrane region" description="Helical" evidence="1">
    <location>
        <begin position="12"/>
        <end position="31"/>
    </location>
</feature>
<sequence>MTPRGKLTGRLWATLWMLSAGLIIQGGLEVFELGARWPVWLISIAPLLLFLIGVARDNLHWLIWYCLLLLFYFISAVEDAFARPHNPIVMSGLVIVVLLFSVCTAYLRFRGREKRGNEEASE</sequence>